<sequence length="529" mass="55667">MSGPTIRISDGGSFPEISASQDMGRSLDINQNDFDLNLLGNQRKIAGSVGRPASPAADLKPVDDIEFVNLDDTNVTFDVKPSGGGDNIRIMRETGPSAPIGGGGGSEPFRLGGSAPSAPTMSAQPTSAPSVTMSATTTTAAPAAKSWFSSIPGLGGATTTNPVANAAAAAAPAAAGFRSWFSGSDAPAPTPAIAQTSAVYLTPEQESGKKTEGLTILERMDRKGISGTKMSMSNTLEEINSEVARRKDSKGLEASLRFQRSMLTTVTSGMEFLNSRYDPLGLHLDGWSEQVNENIEDYDEIFEELYDKYKDKSKVAPEVRLILSLGLSAGMCHVTNTMFKSRMPGMDDILRNNPNLAREFAQAAARESVGPGFANFMSLGQPGGGRGGPPQGGGGGPSQMPPEMRQPPMREQAPPMEEQSEPEGMPSGGFMGMMGNMMGGMMPGLGAAMPAMPMAGPPQAQTVRREMRGPTGVDDILQQLNAGGRRDAEETNSIGSAYTTETMRRAGLNRRSKKTTTTQPTGSELTLNV</sequence>
<feature type="region of interest" description="Disordered" evidence="1">
    <location>
        <begin position="1"/>
        <end position="23"/>
    </location>
</feature>
<reference evidence="2" key="1">
    <citation type="journal article" date="2020" name="Nature">
        <title>Giant virus diversity and host interactions through global metagenomics.</title>
        <authorList>
            <person name="Schulz F."/>
            <person name="Roux S."/>
            <person name="Paez-Espino D."/>
            <person name="Jungbluth S."/>
            <person name="Walsh D.A."/>
            <person name="Denef V.J."/>
            <person name="McMahon K.D."/>
            <person name="Konstantinidis K.T."/>
            <person name="Eloe-Fadrosh E.A."/>
            <person name="Kyrpides N.C."/>
            <person name="Woyke T."/>
        </authorList>
    </citation>
    <scope>NUCLEOTIDE SEQUENCE</scope>
    <source>
        <strain evidence="2">GVMAG-M-3300027963-41</strain>
    </source>
</reference>
<evidence type="ECO:0000313" key="2">
    <source>
        <dbReference type="EMBL" id="QHU31985.1"/>
    </source>
</evidence>
<name>A0A6C0LPQ5_9ZZZZ</name>
<accession>A0A6C0LPQ5</accession>
<feature type="compositionally biased region" description="Polar residues" evidence="1">
    <location>
        <begin position="491"/>
        <end position="501"/>
    </location>
</feature>
<dbReference type="AlphaFoldDB" id="A0A6C0LPQ5"/>
<dbReference type="EMBL" id="MN740534">
    <property type="protein sequence ID" value="QHU31985.1"/>
    <property type="molecule type" value="Genomic_DNA"/>
</dbReference>
<feature type="region of interest" description="Disordered" evidence="1">
    <location>
        <begin position="482"/>
        <end position="529"/>
    </location>
</feature>
<feature type="compositionally biased region" description="Polar residues" evidence="1">
    <location>
        <begin position="515"/>
        <end position="529"/>
    </location>
</feature>
<evidence type="ECO:0000256" key="1">
    <source>
        <dbReference type="SAM" id="MobiDB-lite"/>
    </source>
</evidence>
<feature type="compositionally biased region" description="Low complexity" evidence="1">
    <location>
        <begin position="401"/>
        <end position="412"/>
    </location>
</feature>
<feature type="compositionally biased region" description="Gly residues" evidence="1">
    <location>
        <begin position="381"/>
        <end position="397"/>
    </location>
</feature>
<dbReference type="Pfam" id="PF19071">
    <property type="entry name" value="DUF5767"/>
    <property type="match status" value="1"/>
</dbReference>
<dbReference type="InterPro" id="IPR043910">
    <property type="entry name" value="DUF5767"/>
</dbReference>
<protein>
    <submittedName>
        <fullName evidence="2">Uncharacterized protein</fullName>
    </submittedName>
</protein>
<feature type="region of interest" description="Disordered" evidence="1">
    <location>
        <begin position="94"/>
        <end position="130"/>
    </location>
</feature>
<proteinExistence type="predicted"/>
<feature type="region of interest" description="Disordered" evidence="1">
    <location>
        <begin position="373"/>
        <end position="432"/>
    </location>
</feature>
<organism evidence="2">
    <name type="scientific">viral metagenome</name>
    <dbReference type="NCBI Taxonomy" id="1070528"/>
    <lineage>
        <taxon>unclassified sequences</taxon>
        <taxon>metagenomes</taxon>
        <taxon>organismal metagenomes</taxon>
    </lineage>
</organism>